<dbReference type="EC" id="6.3.5.9" evidence="9"/>
<dbReference type="GO" id="GO:0005524">
    <property type="term" value="F:ATP binding"/>
    <property type="evidence" value="ECO:0007669"/>
    <property type="project" value="UniProtKB-UniRule"/>
</dbReference>
<evidence type="ECO:0000256" key="6">
    <source>
        <dbReference type="ARBA" id="ARBA00022840"/>
    </source>
</evidence>
<comment type="caution">
    <text evidence="12">The sequence shown here is derived from an EMBL/GenBank/DDBJ whole genome shotgun (WGS) entry which is preliminary data.</text>
</comment>
<comment type="pathway">
    <text evidence="9">Cofactor biosynthesis; adenosylcobalamin biosynthesis; cob(II)yrinate a,c-diamide from precorrin-2 (aerobic route): step 9/10.</text>
</comment>
<dbReference type="GO" id="GO:0009236">
    <property type="term" value="P:cobalamin biosynthetic process"/>
    <property type="evidence" value="ECO:0007669"/>
    <property type="project" value="UniProtKB-UniRule"/>
</dbReference>
<comment type="similarity">
    <text evidence="9">Belongs to the CobB/CbiA family.</text>
</comment>
<evidence type="ECO:0000256" key="4">
    <source>
        <dbReference type="ARBA" id="ARBA00022598"/>
    </source>
</evidence>
<feature type="active site" description="Nucleophile" evidence="9">
    <location>
        <position position="329"/>
    </location>
</feature>
<evidence type="ECO:0000256" key="9">
    <source>
        <dbReference type="HAMAP-Rule" id="MF_00027"/>
    </source>
</evidence>
<keyword evidence="3 9" id="KW-0169">Cobalamin biosynthesis</keyword>
<gene>
    <name evidence="9" type="primary">cobB</name>
    <name evidence="12" type="ORF">GGR25_003393</name>
</gene>
<evidence type="ECO:0000256" key="1">
    <source>
        <dbReference type="ARBA" id="ARBA00001946"/>
    </source>
</evidence>
<protein>
    <recommendedName>
        <fullName evidence="9">Hydrogenobyrinate a,c-diamide synthase</fullName>
        <ecNumber evidence="9">6.3.5.9</ecNumber>
    </recommendedName>
    <alternativeName>
        <fullName evidence="9">Hydrogenobyrinic acid a,c-diamide synthase</fullName>
    </alternativeName>
</protein>
<accession>A0A840AV64</accession>
<feature type="domain" description="CobB/CobQ-like glutamine amidotransferase" evidence="11">
    <location>
        <begin position="247"/>
        <end position="435"/>
    </location>
</feature>
<keyword evidence="8 9" id="KW-0315">Glutamine amidotransferase</keyword>
<comment type="similarity">
    <text evidence="2">Belongs to the CobB/CobQ family. CobQ subfamily.</text>
</comment>
<dbReference type="InterPro" id="IPR002586">
    <property type="entry name" value="CobQ/CobB/MinD/ParA_Nub-bd_dom"/>
</dbReference>
<evidence type="ECO:0000313" key="12">
    <source>
        <dbReference type="EMBL" id="MBB3932335.1"/>
    </source>
</evidence>
<dbReference type="InterPro" id="IPR004484">
    <property type="entry name" value="CbiA/CobB_synth"/>
</dbReference>
<dbReference type="Proteomes" id="UP000553963">
    <property type="component" value="Unassembled WGS sequence"/>
</dbReference>
<dbReference type="SUPFAM" id="SSF52540">
    <property type="entry name" value="P-loop containing nucleoside triphosphate hydrolases"/>
    <property type="match status" value="1"/>
</dbReference>
<comment type="miscellaneous">
    <text evidence="9">The a and c carboxylates of hydrogenobyrinate are activated for nucleophilic attack via formation of a phosphorylated intermediate by ATP. CobB catalyzes first the amidation of the c-carboxylate, and then that of the a-carboxylate.</text>
</comment>
<dbReference type="EMBL" id="JACIDS010000004">
    <property type="protein sequence ID" value="MBB3932335.1"/>
    <property type="molecule type" value="Genomic_DNA"/>
</dbReference>
<feature type="domain" description="CobQ/CobB/MinD/ParA nucleotide binding" evidence="10">
    <location>
        <begin position="11"/>
        <end position="192"/>
    </location>
</feature>
<dbReference type="AlphaFoldDB" id="A0A840AV64"/>
<dbReference type="PANTHER" id="PTHR43873">
    <property type="entry name" value="COBYRINATE A,C-DIAMIDE SYNTHASE"/>
    <property type="match status" value="1"/>
</dbReference>
<feature type="site" description="Increases nucleophilicity of active site Cys" evidence="9">
    <location>
        <position position="432"/>
    </location>
</feature>
<dbReference type="NCBIfam" id="NF002204">
    <property type="entry name" value="PRK01077.1"/>
    <property type="match status" value="1"/>
</dbReference>
<comment type="function">
    <text evidence="9">Catalyzes the ATP-dependent amidation of the two carboxylate groups at positions a and c of hydrogenobyrinate, using either L-glutamine or ammonia as the nitrogen source.</text>
</comment>
<dbReference type="SUPFAM" id="SSF52317">
    <property type="entry name" value="Class I glutamine amidotransferase-like"/>
    <property type="match status" value="1"/>
</dbReference>
<keyword evidence="5 9" id="KW-0547">Nucleotide-binding</keyword>
<evidence type="ECO:0000256" key="5">
    <source>
        <dbReference type="ARBA" id="ARBA00022741"/>
    </source>
</evidence>
<evidence type="ECO:0000259" key="10">
    <source>
        <dbReference type="Pfam" id="PF01656"/>
    </source>
</evidence>
<dbReference type="GO" id="GO:0042242">
    <property type="term" value="F:cobyrinic acid a,c-diamide synthase activity"/>
    <property type="evidence" value="ECO:0007669"/>
    <property type="project" value="InterPro"/>
</dbReference>
<organism evidence="12 13">
    <name type="scientific">Kaistia hirudinis</name>
    <dbReference type="NCBI Taxonomy" id="1293440"/>
    <lineage>
        <taxon>Bacteria</taxon>
        <taxon>Pseudomonadati</taxon>
        <taxon>Pseudomonadota</taxon>
        <taxon>Alphaproteobacteria</taxon>
        <taxon>Hyphomicrobiales</taxon>
        <taxon>Kaistiaceae</taxon>
        <taxon>Kaistia</taxon>
    </lineage>
</organism>
<dbReference type="Pfam" id="PF01656">
    <property type="entry name" value="CbiA"/>
    <property type="match status" value="1"/>
</dbReference>
<comment type="catalytic activity">
    <reaction evidence="9">
        <text>hydrogenobyrinate + 2 L-glutamine + 2 ATP + 2 H2O = hydrogenobyrinate a,c-diamide + 2 L-glutamate + 2 ADP + 2 phosphate + 2 H(+)</text>
        <dbReference type="Rhea" id="RHEA:12544"/>
        <dbReference type="ChEBI" id="CHEBI:15377"/>
        <dbReference type="ChEBI" id="CHEBI:15378"/>
        <dbReference type="ChEBI" id="CHEBI:29985"/>
        <dbReference type="ChEBI" id="CHEBI:30616"/>
        <dbReference type="ChEBI" id="CHEBI:43474"/>
        <dbReference type="ChEBI" id="CHEBI:58359"/>
        <dbReference type="ChEBI" id="CHEBI:77873"/>
        <dbReference type="ChEBI" id="CHEBI:77874"/>
        <dbReference type="ChEBI" id="CHEBI:456216"/>
        <dbReference type="EC" id="6.3.5.9"/>
    </reaction>
</comment>
<name>A0A840AV64_9HYPH</name>
<sequence>MSAGGFILSALRSGEGKTIVTTGLLAALAARGLRVRAAKNGPDYIDPAFHRAASGAPSVNLDSWAMPPPLLDALLRHATADADLVVIEGALGLFDGAGGAPGRRGATADLAARFALPVVLVVDVSGQSQTVAALLRGVRAHEAGVRVAGVILNRVASERHRRLVTDAIDAIGLPVLGALPRDATFALPERHLGLVQADEQHDLGEKIAVIAGQIAAHVDLDALVALAEPPRIEAAATGPALPPPGKRIALARDAAFSFIYPHLLAGWQAAGTTILPFSPLADEAPPEDCDACWLPGGYPELHAARIANARNFLAGLRRFAQTRPVHGECGGHMVLGRALVDGSGDSHAMAGLLSHTTSFATRRLHLGYRSAILAAPGPLGGEGATIRGHEFHYSTLLERGEDAPFASLFDARGEPIGPEGGRRGLVSGSYFHAIAAT</sequence>
<dbReference type="RefSeq" id="WP_183399980.1">
    <property type="nucleotide sequence ID" value="NZ_JACIDS010000004.1"/>
</dbReference>
<evidence type="ECO:0000256" key="2">
    <source>
        <dbReference type="ARBA" id="ARBA00006205"/>
    </source>
</evidence>
<comment type="cofactor">
    <cofactor evidence="1 9">
        <name>Mg(2+)</name>
        <dbReference type="ChEBI" id="CHEBI:18420"/>
    </cofactor>
</comment>
<dbReference type="HAMAP" id="MF_00027">
    <property type="entry name" value="CobB_CbiA"/>
    <property type="match status" value="1"/>
</dbReference>
<evidence type="ECO:0000256" key="8">
    <source>
        <dbReference type="ARBA" id="ARBA00022962"/>
    </source>
</evidence>
<evidence type="ECO:0000256" key="7">
    <source>
        <dbReference type="ARBA" id="ARBA00022842"/>
    </source>
</evidence>
<comment type="domain">
    <text evidence="9">Comprises of two domains. The C-terminal domain contains the binding site for glutamine and catalyzes the hydrolysis of this substrate to glutamate and ammonia. The N-terminal domain is anticipated to bind ATP and hydrogenobyrinate and catalyzes the ultimate synthesis of the diamide product. The ammonia produced via the glutaminase domain is probably translocated to the adjacent domain via a molecular tunnel, where it reacts with an activated intermediate.</text>
</comment>
<dbReference type="Gene3D" id="3.40.50.880">
    <property type="match status" value="1"/>
</dbReference>
<keyword evidence="13" id="KW-1185">Reference proteome</keyword>
<dbReference type="Gene3D" id="3.40.50.300">
    <property type="entry name" value="P-loop containing nucleotide triphosphate hydrolases"/>
    <property type="match status" value="1"/>
</dbReference>
<keyword evidence="6 9" id="KW-0067">ATP-binding</keyword>
<dbReference type="NCBIfam" id="TIGR00379">
    <property type="entry name" value="cobB"/>
    <property type="match status" value="1"/>
</dbReference>
<keyword evidence="7 9" id="KW-0460">Magnesium</keyword>
<dbReference type="PROSITE" id="PS51274">
    <property type="entry name" value="GATASE_COBBQ"/>
    <property type="match status" value="1"/>
</dbReference>
<dbReference type="PANTHER" id="PTHR43873:SF1">
    <property type="entry name" value="COBYRINATE A,C-DIAMIDE SYNTHASE"/>
    <property type="match status" value="1"/>
</dbReference>
<reference evidence="12 13" key="1">
    <citation type="submission" date="2020-08" db="EMBL/GenBank/DDBJ databases">
        <title>Genomic Encyclopedia of Type Strains, Phase IV (KMG-IV): sequencing the most valuable type-strain genomes for metagenomic binning, comparative biology and taxonomic classification.</title>
        <authorList>
            <person name="Goeker M."/>
        </authorList>
    </citation>
    <scope>NUCLEOTIDE SEQUENCE [LARGE SCALE GENOMIC DNA]</scope>
    <source>
        <strain evidence="12 13">DSM 25966</strain>
    </source>
</reference>
<dbReference type="UniPathway" id="UPA00148">
    <property type="reaction ID" value="UER00220"/>
</dbReference>
<evidence type="ECO:0000259" key="11">
    <source>
        <dbReference type="Pfam" id="PF07685"/>
    </source>
</evidence>
<dbReference type="InterPro" id="IPR029062">
    <property type="entry name" value="Class_I_gatase-like"/>
</dbReference>
<proteinExistence type="inferred from homology"/>
<evidence type="ECO:0000313" key="13">
    <source>
        <dbReference type="Proteomes" id="UP000553963"/>
    </source>
</evidence>
<evidence type="ECO:0000256" key="3">
    <source>
        <dbReference type="ARBA" id="ARBA00022573"/>
    </source>
</evidence>
<keyword evidence="4 9" id="KW-0436">Ligase</keyword>
<dbReference type="Pfam" id="PF07685">
    <property type="entry name" value="GATase_3"/>
    <property type="match status" value="1"/>
</dbReference>
<dbReference type="InterPro" id="IPR027417">
    <property type="entry name" value="P-loop_NTPase"/>
</dbReference>
<dbReference type="InterPro" id="IPR011698">
    <property type="entry name" value="GATase_3"/>
</dbReference>
<dbReference type="GO" id="GO:0043802">
    <property type="term" value="F:hydrogenobyrinic acid a,c-diamide synthase (glutamine-hydrolysing) activity"/>
    <property type="evidence" value="ECO:0007669"/>
    <property type="project" value="UniProtKB-UniRule"/>
</dbReference>